<dbReference type="GO" id="GO:0005634">
    <property type="term" value="C:nucleus"/>
    <property type="evidence" value="ECO:0007669"/>
    <property type="project" value="EnsemblPlants"/>
</dbReference>
<dbReference type="HOGENOM" id="CLU_087105_0_0_1"/>
<dbReference type="Proteomes" id="UP000008694">
    <property type="component" value="Unassembled WGS sequence"/>
</dbReference>
<feature type="compositionally biased region" description="Basic and acidic residues" evidence="1">
    <location>
        <begin position="73"/>
        <end position="86"/>
    </location>
</feature>
<sequence>MSEHFMGLSKIKTESCVHGHESAWLSRWTPSNRDAKEINLPEDGQLLKESTSSRVLVDVDLIPDMNKEPPIVAERENSIDGDKEEASSQATQSKNVEHFLNTNLLRECKRIWSDSETNSRSHVKRLKTNTSDISGNETKSMMVFEEGPSSGKKVNYFFHRIFGINKPGSRRYQKSSTSQIKNLNMGGGEDGTVLEKQFPSIAAMAMMRKALSGTNPTGCRKTNSLFVWNAEDLR</sequence>
<proteinExistence type="predicted"/>
<accession>D7MED0</accession>
<dbReference type="GO" id="GO:0010218">
    <property type="term" value="P:response to far red light"/>
    <property type="evidence" value="ECO:0007669"/>
    <property type="project" value="EnsemblPlants"/>
</dbReference>
<dbReference type="PANTHER" id="PTHR36062">
    <property type="entry name" value="OS01G0687300 PROTEIN"/>
    <property type="match status" value="1"/>
</dbReference>
<dbReference type="GO" id="GO:0010099">
    <property type="term" value="P:regulation of photomorphogenesis"/>
    <property type="evidence" value="ECO:0007669"/>
    <property type="project" value="EnsemblPlants"/>
</dbReference>
<reference evidence="3" key="1">
    <citation type="journal article" date="2011" name="Nat. Genet.">
        <title>The Arabidopsis lyrata genome sequence and the basis of rapid genome size change.</title>
        <authorList>
            <person name="Hu T.T."/>
            <person name="Pattyn P."/>
            <person name="Bakker E.G."/>
            <person name="Cao J."/>
            <person name="Cheng J.-F."/>
            <person name="Clark R.M."/>
            <person name="Fahlgren N."/>
            <person name="Fawcett J.A."/>
            <person name="Grimwood J."/>
            <person name="Gundlach H."/>
            <person name="Haberer G."/>
            <person name="Hollister J.D."/>
            <person name="Ossowski S."/>
            <person name="Ottilar R.P."/>
            <person name="Salamov A.A."/>
            <person name="Schneeberger K."/>
            <person name="Spannagl M."/>
            <person name="Wang X."/>
            <person name="Yang L."/>
            <person name="Nasrallah M.E."/>
            <person name="Bergelson J."/>
            <person name="Carrington J.C."/>
            <person name="Gaut B.S."/>
            <person name="Schmutz J."/>
            <person name="Mayer K.F.X."/>
            <person name="Van de Peer Y."/>
            <person name="Grigoriev I.V."/>
            <person name="Nordborg M."/>
            <person name="Weigel D."/>
            <person name="Guo Y.-L."/>
        </authorList>
    </citation>
    <scope>NUCLEOTIDE SEQUENCE [LARGE SCALE GENOMIC DNA]</scope>
    <source>
        <strain evidence="3">cv. MN47</strain>
    </source>
</reference>
<dbReference type="GO" id="GO:0090227">
    <property type="term" value="P:regulation of red or far-red light signaling pathway"/>
    <property type="evidence" value="ECO:0007669"/>
    <property type="project" value="EnsemblPlants"/>
</dbReference>
<dbReference type="EMBL" id="GL348719">
    <property type="protein sequence ID" value="EFH45398.1"/>
    <property type="molecule type" value="Genomic_DNA"/>
</dbReference>
<dbReference type="GO" id="GO:0010017">
    <property type="term" value="P:red or far-red light signaling pathway"/>
    <property type="evidence" value="ECO:0007669"/>
    <property type="project" value="EnsemblPlants"/>
</dbReference>
<dbReference type="GO" id="GO:0010114">
    <property type="term" value="P:response to red light"/>
    <property type="evidence" value="ECO:0007669"/>
    <property type="project" value="EnsemblPlants"/>
</dbReference>
<organism evidence="3">
    <name type="scientific">Arabidopsis lyrata subsp. lyrata</name>
    <name type="common">Lyre-leaved rock-cress</name>
    <dbReference type="NCBI Taxonomy" id="81972"/>
    <lineage>
        <taxon>Eukaryota</taxon>
        <taxon>Viridiplantae</taxon>
        <taxon>Streptophyta</taxon>
        <taxon>Embryophyta</taxon>
        <taxon>Tracheophyta</taxon>
        <taxon>Spermatophyta</taxon>
        <taxon>Magnoliopsida</taxon>
        <taxon>eudicotyledons</taxon>
        <taxon>Gunneridae</taxon>
        <taxon>Pentapetalae</taxon>
        <taxon>rosids</taxon>
        <taxon>malvids</taxon>
        <taxon>Brassicales</taxon>
        <taxon>Brassicaceae</taxon>
        <taxon>Camelineae</taxon>
        <taxon>Arabidopsis</taxon>
    </lineage>
</organism>
<name>D7MED0_ARALL</name>
<dbReference type="GO" id="GO:0009637">
    <property type="term" value="P:response to blue light"/>
    <property type="evidence" value="ECO:0007669"/>
    <property type="project" value="EnsemblPlants"/>
</dbReference>
<dbReference type="InterPro" id="IPR037476">
    <property type="entry name" value="PCH1"/>
</dbReference>
<evidence type="ECO:0000256" key="1">
    <source>
        <dbReference type="SAM" id="MobiDB-lite"/>
    </source>
</evidence>
<feature type="region of interest" description="Disordered" evidence="1">
    <location>
        <begin position="67"/>
        <end position="92"/>
    </location>
</feature>
<dbReference type="AlphaFoldDB" id="D7MED0"/>
<dbReference type="Gramene" id="fgenesh2_kg.7__636__AT4G34550.1">
    <property type="protein sequence ID" value="fgenesh2_kg.7__636__AT4G34550.1"/>
    <property type="gene ID" value="fgenesh2_kg.7__636__AT4G34550.1"/>
</dbReference>
<dbReference type="PANTHER" id="PTHR36062:SF1">
    <property type="entry name" value="OS01G0687300 PROTEIN"/>
    <property type="match status" value="1"/>
</dbReference>
<evidence type="ECO:0000313" key="2">
    <source>
        <dbReference type="EMBL" id="EFH45398.1"/>
    </source>
</evidence>
<keyword evidence="3" id="KW-1185">Reference proteome</keyword>
<evidence type="ECO:0000313" key="3">
    <source>
        <dbReference type="Proteomes" id="UP000008694"/>
    </source>
</evidence>
<gene>
    <name evidence="2" type="ORF">ARALYDRAFT_491203</name>
</gene>
<protein>
    <submittedName>
        <fullName evidence="2">Uncharacterized protein</fullName>
    </submittedName>
</protein>